<evidence type="ECO:0000313" key="3">
    <source>
        <dbReference type="Proteomes" id="UP000540989"/>
    </source>
</evidence>
<gene>
    <name evidence="2" type="ORF">HDF16_000606</name>
</gene>
<dbReference type="AlphaFoldDB" id="A0A7W8E1Y8"/>
<organism evidence="2 3">
    <name type="scientific">Granulicella aggregans</name>
    <dbReference type="NCBI Taxonomy" id="474949"/>
    <lineage>
        <taxon>Bacteria</taxon>
        <taxon>Pseudomonadati</taxon>
        <taxon>Acidobacteriota</taxon>
        <taxon>Terriglobia</taxon>
        <taxon>Terriglobales</taxon>
        <taxon>Acidobacteriaceae</taxon>
        <taxon>Granulicella</taxon>
    </lineage>
</organism>
<keyword evidence="3" id="KW-1185">Reference proteome</keyword>
<reference evidence="2 3" key="1">
    <citation type="submission" date="2020-08" db="EMBL/GenBank/DDBJ databases">
        <title>Genomic Encyclopedia of Type Strains, Phase IV (KMG-V): Genome sequencing to study the core and pangenomes of soil and plant-associated prokaryotes.</title>
        <authorList>
            <person name="Whitman W."/>
        </authorList>
    </citation>
    <scope>NUCLEOTIDE SEQUENCE [LARGE SCALE GENOMIC DNA]</scope>
    <source>
        <strain evidence="2 3">M8UP14</strain>
    </source>
</reference>
<dbReference type="Proteomes" id="UP000540989">
    <property type="component" value="Unassembled WGS sequence"/>
</dbReference>
<name>A0A7W8E1Y8_9BACT</name>
<sequence>MWPRLFAQMVELLPHATRLLPLADNYLANRREAERSQASALASMSGSLREEIGHVADVFGSVSRQVAEQKKQIAALQDSLDAAETHRITQTKQLEWITNDLNSMRVWLKFGVAIIIVLLIALGALTVQIYRLR</sequence>
<evidence type="ECO:0000313" key="2">
    <source>
        <dbReference type="EMBL" id="MBB5055937.1"/>
    </source>
</evidence>
<proteinExistence type="predicted"/>
<accession>A0A7W8E1Y8</accession>
<evidence type="ECO:0000256" key="1">
    <source>
        <dbReference type="SAM" id="Phobius"/>
    </source>
</evidence>
<dbReference type="RefSeq" id="WP_184213661.1">
    <property type="nucleotide sequence ID" value="NZ_JACHIP010000001.1"/>
</dbReference>
<feature type="transmembrane region" description="Helical" evidence="1">
    <location>
        <begin position="106"/>
        <end position="130"/>
    </location>
</feature>
<keyword evidence="1" id="KW-1133">Transmembrane helix</keyword>
<protein>
    <submittedName>
        <fullName evidence="2">Septal ring factor EnvC (AmiA/AmiB activator)</fullName>
    </submittedName>
</protein>
<comment type="caution">
    <text evidence="2">The sequence shown here is derived from an EMBL/GenBank/DDBJ whole genome shotgun (WGS) entry which is preliminary data.</text>
</comment>
<keyword evidence="1" id="KW-0472">Membrane</keyword>
<dbReference type="EMBL" id="JACHIP010000001">
    <property type="protein sequence ID" value="MBB5055937.1"/>
    <property type="molecule type" value="Genomic_DNA"/>
</dbReference>
<keyword evidence="1" id="KW-0812">Transmembrane</keyword>